<accession>A0A091DC81</accession>
<evidence type="ECO:0000313" key="1">
    <source>
        <dbReference type="EMBL" id="KFO28672.1"/>
    </source>
</evidence>
<protein>
    <submittedName>
        <fullName evidence="1">Uncharacterized protein</fullName>
    </submittedName>
</protein>
<dbReference type="EMBL" id="KN122703">
    <property type="protein sequence ID" value="KFO28672.1"/>
    <property type="molecule type" value="Genomic_DNA"/>
</dbReference>
<gene>
    <name evidence="1" type="ORF">H920_09921</name>
</gene>
<evidence type="ECO:0000313" key="2">
    <source>
        <dbReference type="Proteomes" id="UP000028990"/>
    </source>
</evidence>
<proteinExistence type="predicted"/>
<name>A0A091DC81_FUKDA</name>
<sequence length="169" mass="19058">MKGLGPGTRQVIEPSTSRDRLLRLWLVKSPHGPPISPRSGGIEPLGSADKTAKERVKSVCCVFDPLRSLPELPTGISSPVCPQEAQNWLEVRWFRNQEFQVSYVCCADSWSPTLEGRQICPDTSDTLLRESKGAEMRALLPLKLHCEFSAFQRYLQMSHYFPELKLDSI</sequence>
<reference evidence="1 2" key="1">
    <citation type="submission" date="2013-11" db="EMBL/GenBank/DDBJ databases">
        <title>The Damaraland mole rat (Fukomys damarensis) genome and evolution of African mole rats.</title>
        <authorList>
            <person name="Gladyshev V.N."/>
            <person name="Fang X."/>
        </authorList>
    </citation>
    <scope>NUCLEOTIDE SEQUENCE [LARGE SCALE GENOMIC DNA]</scope>
    <source>
        <tissue evidence="1">Liver</tissue>
    </source>
</reference>
<keyword evidence="2" id="KW-1185">Reference proteome</keyword>
<dbReference type="AlphaFoldDB" id="A0A091DC81"/>
<dbReference type="Proteomes" id="UP000028990">
    <property type="component" value="Unassembled WGS sequence"/>
</dbReference>
<organism evidence="1 2">
    <name type="scientific">Fukomys damarensis</name>
    <name type="common">Damaraland mole rat</name>
    <name type="synonym">Cryptomys damarensis</name>
    <dbReference type="NCBI Taxonomy" id="885580"/>
    <lineage>
        <taxon>Eukaryota</taxon>
        <taxon>Metazoa</taxon>
        <taxon>Chordata</taxon>
        <taxon>Craniata</taxon>
        <taxon>Vertebrata</taxon>
        <taxon>Euteleostomi</taxon>
        <taxon>Mammalia</taxon>
        <taxon>Eutheria</taxon>
        <taxon>Euarchontoglires</taxon>
        <taxon>Glires</taxon>
        <taxon>Rodentia</taxon>
        <taxon>Hystricomorpha</taxon>
        <taxon>Bathyergidae</taxon>
        <taxon>Fukomys</taxon>
    </lineage>
</organism>